<evidence type="ECO:0000256" key="13">
    <source>
        <dbReference type="ARBA" id="ARBA00023237"/>
    </source>
</evidence>
<evidence type="ECO:0000256" key="14">
    <source>
        <dbReference type="PROSITE-ProRule" id="PRU01360"/>
    </source>
</evidence>
<feature type="domain" description="Secretin/TonB short N-terminal" evidence="17">
    <location>
        <begin position="69"/>
        <end position="120"/>
    </location>
</feature>
<keyword evidence="11 14" id="KW-0472">Membrane</keyword>
<evidence type="ECO:0000256" key="7">
    <source>
        <dbReference type="ARBA" id="ARBA00022729"/>
    </source>
</evidence>
<evidence type="ECO:0000256" key="8">
    <source>
        <dbReference type="ARBA" id="ARBA00023004"/>
    </source>
</evidence>
<comment type="similarity">
    <text evidence="2 14 16">Belongs to the TonB-dependent receptor family.</text>
</comment>
<evidence type="ECO:0000256" key="4">
    <source>
        <dbReference type="ARBA" id="ARBA00022452"/>
    </source>
</evidence>
<dbReference type="Pfam" id="PF07660">
    <property type="entry name" value="STN"/>
    <property type="match status" value="1"/>
</dbReference>
<dbReference type="InterPro" id="IPR010105">
    <property type="entry name" value="TonB_sidphr_rcpt"/>
</dbReference>
<comment type="subcellular location">
    <subcellularLocation>
        <location evidence="1 14">Cell outer membrane</location>
        <topology evidence="1 14">Multi-pass membrane protein</topology>
    </subcellularLocation>
</comment>
<keyword evidence="7" id="KW-0732">Signal</keyword>
<dbReference type="InterPro" id="IPR037066">
    <property type="entry name" value="Plug_dom_sf"/>
</dbReference>
<evidence type="ECO:0000256" key="9">
    <source>
        <dbReference type="ARBA" id="ARBA00023065"/>
    </source>
</evidence>
<dbReference type="GO" id="GO:0009279">
    <property type="term" value="C:cell outer membrane"/>
    <property type="evidence" value="ECO:0007669"/>
    <property type="project" value="UniProtKB-SubCell"/>
</dbReference>
<dbReference type="EMBL" id="UFQC01000013">
    <property type="protein sequence ID" value="SSW67974.1"/>
    <property type="molecule type" value="Genomic_DNA"/>
</dbReference>
<evidence type="ECO:0000256" key="16">
    <source>
        <dbReference type="RuleBase" id="RU003357"/>
    </source>
</evidence>
<evidence type="ECO:0000256" key="10">
    <source>
        <dbReference type="ARBA" id="ARBA00023077"/>
    </source>
</evidence>
<evidence type="ECO:0000256" key="6">
    <source>
        <dbReference type="ARBA" id="ARBA00022692"/>
    </source>
</evidence>
<dbReference type="InterPro" id="IPR012910">
    <property type="entry name" value="Plug_dom"/>
</dbReference>
<evidence type="ECO:0000259" key="17">
    <source>
        <dbReference type="SMART" id="SM00965"/>
    </source>
</evidence>
<evidence type="ECO:0000256" key="2">
    <source>
        <dbReference type="ARBA" id="ARBA00009810"/>
    </source>
</evidence>
<keyword evidence="10 16" id="KW-0798">TonB box</keyword>
<keyword evidence="5" id="KW-0410">Iron transport</keyword>
<gene>
    <name evidence="18" type="primary">fcuA_5</name>
    <name evidence="18" type="ORF">AVE30378_02858</name>
</gene>
<dbReference type="GO" id="GO:0015891">
    <property type="term" value="P:siderophore transport"/>
    <property type="evidence" value="ECO:0007669"/>
    <property type="project" value="InterPro"/>
</dbReference>
<name>A0A446CJ91_9BURK</name>
<protein>
    <submittedName>
        <fullName evidence="18">Ferrichrome receptor FcuA</fullName>
    </submittedName>
</protein>
<dbReference type="NCBIfam" id="TIGR01783">
    <property type="entry name" value="TonB-siderophor"/>
    <property type="match status" value="1"/>
</dbReference>
<dbReference type="Gene3D" id="2.170.130.10">
    <property type="entry name" value="TonB-dependent receptor, plug domain"/>
    <property type="match status" value="1"/>
</dbReference>
<evidence type="ECO:0000256" key="1">
    <source>
        <dbReference type="ARBA" id="ARBA00004571"/>
    </source>
</evidence>
<dbReference type="PROSITE" id="PS52016">
    <property type="entry name" value="TONB_DEPENDENT_REC_3"/>
    <property type="match status" value="1"/>
</dbReference>
<dbReference type="Pfam" id="PF00593">
    <property type="entry name" value="TonB_dep_Rec_b-barrel"/>
    <property type="match status" value="1"/>
</dbReference>
<keyword evidence="6 14" id="KW-0812">Transmembrane</keyword>
<dbReference type="SUPFAM" id="SSF56935">
    <property type="entry name" value="Porins"/>
    <property type="match status" value="1"/>
</dbReference>
<dbReference type="CDD" id="cd01347">
    <property type="entry name" value="ligand_gated_channel"/>
    <property type="match status" value="1"/>
</dbReference>
<keyword evidence="4 14" id="KW-1134">Transmembrane beta strand</keyword>
<organism evidence="18 19">
    <name type="scientific">Achromobacter veterisilvae</name>
    <dbReference type="NCBI Taxonomy" id="2069367"/>
    <lineage>
        <taxon>Bacteria</taxon>
        <taxon>Pseudomonadati</taxon>
        <taxon>Pseudomonadota</taxon>
        <taxon>Betaproteobacteria</taxon>
        <taxon>Burkholderiales</taxon>
        <taxon>Alcaligenaceae</taxon>
        <taxon>Achromobacter</taxon>
    </lineage>
</organism>
<dbReference type="GO" id="GO:0038023">
    <property type="term" value="F:signaling receptor activity"/>
    <property type="evidence" value="ECO:0007669"/>
    <property type="project" value="InterPro"/>
</dbReference>
<dbReference type="PANTHER" id="PTHR32552">
    <property type="entry name" value="FERRICHROME IRON RECEPTOR-RELATED"/>
    <property type="match status" value="1"/>
</dbReference>
<evidence type="ECO:0000256" key="11">
    <source>
        <dbReference type="ARBA" id="ARBA00023136"/>
    </source>
</evidence>
<sequence length="813" mass="86797">MALGHASPPPLVPFVPVLLSAVMGLAGIATPAPVRAQDTETSAGALRRFDIPAGTLDQALSRYGRQAGVSISVNASLTAGLRSAGLSGSHTAAEALDLLLAGTGLQAEREGRGEYTLRRIPDAPRSEGGVAALPAITVTGRAAGELPPAYAGGQVATGGRVGLLGEKDFMETPFSTIVYTEDYIQDIQAQDVYRVIGLTDPAVYLNGSTGMITEYFNLRGFGVSANDIAYNGLYGMIPYYRATAELAERIEVLKGPSALLNGMPPGGSVGGSINVVPKRAGDKPLARVTGTYASDSQFGVHVDVGQRFGDEKLFGIRFNGVYRDGDTGVEDQSKRTKLAALGMDWRTRRVRLSADFYTSEDHLNGLNRGVSLAPGVGVPKPPKPDTLLAPDWTFTNTKDDAIMLRGEVDIADNLTAYAAWGNSETDFQSLASSTNTIFNDRGDYRNNVSFQRIQIAKNSAEIGTRARFRTLGVGHELALTGTYYQHDYKFGFQRNMLAKDWITNIYDPVWGPGVDTSFRHATLPKTAELRTTSYGIADTLSFAGDRVLFTAGVRRQNVVSDTFDPATGERTARYDAGANTPAFALLVKATDRLSLYGNYIEGLSQGATAPVTAVNAGQVFPPYKTKQREVGVKVDLGSFAGTVSAFQIERPSAYTDPFTNVYSFGGEQRNRGLEFGFFGEVTPDLRLLGGISYTQAKLTKTAGGVNQGRTATGVPAWQGKLGVEWDVPVLQGLTLTGNVVSMSKQYVSADNALSVPGRTVYDVGARYRATVADHPVTLRANVLNLTNKAYWAGGLGNGLGAPRTFLLSASVEF</sequence>
<dbReference type="Gene3D" id="3.55.50.30">
    <property type="match status" value="1"/>
</dbReference>
<dbReference type="InterPro" id="IPR011662">
    <property type="entry name" value="Secretin/TonB_short_N"/>
</dbReference>
<proteinExistence type="inferred from homology"/>
<dbReference type="Pfam" id="PF07715">
    <property type="entry name" value="Plug"/>
    <property type="match status" value="1"/>
</dbReference>
<evidence type="ECO:0000256" key="15">
    <source>
        <dbReference type="PROSITE-ProRule" id="PRU10144"/>
    </source>
</evidence>
<evidence type="ECO:0000313" key="19">
    <source>
        <dbReference type="Proteomes" id="UP000289465"/>
    </source>
</evidence>
<keyword evidence="9" id="KW-0406">Ion transport</keyword>
<dbReference type="PANTHER" id="PTHR32552:SF82">
    <property type="entry name" value="FCUA PROTEIN"/>
    <property type="match status" value="1"/>
</dbReference>
<evidence type="ECO:0000256" key="3">
    <source>
        <dbReference type="ARBA" id="ARBA00022448"/>
    </source>
</evidence>
<dbReference type="InterPro" id="IPR000531">
    <property type="entry name" value="Beta-barrel_TonB"/>
</dbReference>
<dbReference type="SMART" id="SM00965">
    <property type="entry name" value="STN"/>
    <property type="match status" value="1"/>
</dbReference>
<evidence type="ECO:0000313" key="18">
    <source>
        <dbReference type="EMBL" id="SSW67974.1"/>
    </source>
</evidence>
<dbReference type="GO" id="GO:0015344">
    <property type="term" value="F:siderophore uptake transmembrane transporter activity"/>
    <property type="evidence" value="ECO:0007669"/>
    <property type="project" value="TreeGrafter"/>
</dbReference>
<dbReference type="InterPro" id="IPR010917">
    <property type="entry name" value="TonB_rcpt_CS"/>
</dbReference>
<dbReference type="InterPro" id="IPR036942">
    <property type="entry name" value="Beta-barrel_TonB_sf"/>
</dbReference>
<dbReference type="Gene3D" id="2.40.170.20">
    <property type="entry name" value="TonB-dependent receptor, beta-barrel domain"/>
    <property type="match status" value="1"/>
</dbReference>
<dbReference type="AlphaFoldDB" id="A0A446CJ91"/>
<keyword evidence="3 14" id="KW-0813">Transport</keyword>
<evidence type="ECO:0000256" key="12">
    <source>
        <dbReference type="ARBA" id="ARBA00023170"/>
    </source>
</evidence>
<reference evidence="18 19" key="1">
    <citation type="submission" date="2018-07" db="EMBL/GenBank/DDBJ databases">
        <authorList>
            <person name="Peeters C."/>
        </authorList>
    </citation>
    <scope>NUCLEOTIDE SEQUENCE [LARGE SCALE GENOMIC DNA]</scope>
    <source>
        <strain evidence="18 19">LMG 30378</strain>
    </source>
</reference>
<dbReference type="Proteomes" id="UP000289465">
    <property type="component" value="Unassembled WGS sequence"/>
</dbReference>
<dbReference type="RefSeq" id="WP_244235048.1">
    <property type="nucleotide sequence ID" value="NZ_UFQC01000013.1"/>
</dbReference>
<evidence type="ECO:0000256" key="5">
    <source>
        <dbReference type="ARBA" id="ARBA00022496"/>
    </source>
</evidence>
<dbReference type="InterPro" id="IPR039426">
    <property type="entry name" value="TonB-dep_rcpt-like"/>
</dbReference>
<dbReference type="PROSITE" id="PS01156">
    <property type="entry name" value="TONB_DEPENDENT_REC_2"/>
    <property type="match status" value="1"/>
</dbReference>
<accession>A0A446CJ91</accession>
<keyword evidence="8" id="KW-0408">Iron</keyword>
<keyword evidence="13 14" id="KW-0998">Cell outer membrane</keyword>
<keyword evidence="12 18" id="KW-0675">Receptor</keyword>
<feature type="short sequence motif" description="TonB C-terminal box" evidence="15">
    <location>
        <begin position="796"/>
        <end position="813"/>
    </location>
</feature>